<dbReference type="NCBIfam" id="TIGR00656">
    <property type="entry name" value="asp_kin_monofn"/>
    <property type="match status" value="1"/>
</dbReference>
<dbReference type="Gene3D" id="3.30.2130.10">
    <property type="entry name" value="VC0802-like"/>
    <property type="match status" value="1"/>
</dbReference>
<keyword evidence="11 16" id="KW-0067">ATP-binding</keyword>
<evidence type="ECO:0000256" key="10">
    <source>
        <dbReference type="ARBA" id="ARBA00022777"/>
    </source>
</evidence>
<dbReference type="GO" id="GO:0005829">
    <property type="term" value="C:cytosol"/>
    <property type="evidence" value="ECO:0007669"/>
    <property type="project" value="TreeGrafter"/>
</dbReference>
<dbReference type="PROSITE" id="PS51671">
    <property type="entry name" value="ACT"/>
    <property type="match status" value="1"/>
</dbReference>
<comment type="similarity">
    <text evidence="5 17">Belongs to the aspartokinase family.</text>
</comment>
<dbReference type="PIRSF" id="PIRSF000726">
    <property type="entry name" value="Asp_kin"/>
    <property type="match status" value="1"/>
</dbReference>
<dbReference type="NCBIfam" id="NF005154">
    <property type="entry name" value="PRK06635.1-2"/>
    <property type="match status" value="1"/>
</dbReference>
<evidence type="ECO:0000256" key="18">
    <source>
        <dbReference type="RuleBase" id="RU004249"/>
    </source>
</evidence>
<evidence type="ECO:0000256" key="3">
    <source>
        <dbReference type="ARBA" id="ARBA00004986"/>
    </source>
</evidence>
<dbReference type="InterPro" id="IPR005260">
    <property type="entry name" value="Asp_kin_monofn"/>
</dbReference>
<evidence type="ECO:0000256" key="16">
    <source>
        <dbReference type="PIRSR" id="PIRSR000726-1"/>
    </source>
</evidence>
<evidence type="ECO:0000256" key="13">
    <source>
        <dbReference type="ARBA" id="ARBA00023154"/>
    </source>
</evidence>
<dbReference type="SUPFAM" id="SSF55021">
    <property type="entry name" value="ACT-like"/>
    <property type="match status" value="2"/>
</dbReference>
<evidence type="ECO:0000256" key="14">
    <source>
        <dbReference type="ARBA" id="ARBA00047872"/>
    </source>
</evidence>
<keyword evidence="7 17" id="KW-0808">Transferase</keyword>
<dbReference type="AlphaFoldDB" id="A0A1T4QLB4"/>
<dbReference type="CDD" id="cd04923">
    <property type="entry name" value="ACT_AK-LysC-DapG-like_2"/>
    <property type="match status" value="1"/>
</dbReference>
<keyword evidence="12" id="KW-0220">Diaminopimelate biosynthesis</keyword>
<dbReference type="InterPro" id="IPR018042">
    <property type="entry name" value="Aspartate_kinase_CS"/>
</dbReference>
<dbReference type="PROSITE" id="PS00324">
    <property type="entry name" value="ASPARTOKINASE"/>
    <property type="match status" value="1"/>
</dbReference>
<evidence type="ECO:0000313" key="20">
    <source>
        <dbReference type="EMBL" id="SKA04573.1"/>
    </source>
</evidence>
<evidence type="ECO:0000256" key="7">
    <source>
        <dbReference type="ARBA" id="ARBA00022679"/>
    </source>
</evidence>
<keyword evidence="13" id="KW-0457">Lysine biosynthesis</keyword>
<dbReference type="InterPro" id="IPR041740">
    <property type="entry name" value="AKii-LysC-BS"/>
</dbReference>
<dbReference type="GO" id="GO:0009089">
    <property type="term" value="P:lysine biosynthetic process via diaminopimelate"/>
    <property type="evidence" value="ECO:0007669"/>
    <property type="project" value="UniProtKB-UniPathway"/>
</dbReference>
<keyword evidence="9 16" id="KW-0547">Nucleotide-binding</keyword>
<dbReference type="GO" id="GO:0019877">
    <property type="term" value="P:diaminopimelate biosynthetic process"/>
    <property type="evidence" value="ECO:0007669"/>
    <property type="project" value="UniProtKB-KW"/>
</dbReference>
<comment type="subunit">
    <text evidence="15">Tetramer consisting of 2 isoforms Alpha (catalytic and regulation) and of a homodimer of 2 isoforms Beta (regulation).</text>
</comment>
<sequence length="399" mass="43705">MLVVKKFGGTSVANKERIYNVANRCIEEYKKGNDVVVVLSAMGKYTDELIDMAKDINENPPKREMDMLYTIGEQMSVALMAMAMNKLGVPAISLNAFQVAMHTTSVYGNARLKRIDVDRVKNELEQRKIVIITGFQGVNKYDDYTTLGRGGSDTTAVALAAALHADKCEIYTDVDGVYTADPRKVKTARKLDTVTYDEMLELATLGAGVLHNRSVELAKKFGVQLVVRSSLNNNEGTVVKEDTKMEKMIVSGVAADPDAARVAVVGLKDEPGVAFKLFNALAKKNINVDMILQSVGRHGTKDISFTCSDEDADEAEKIIGEIMQFESIDVNKDVAKVSIVGAGMQTNAGVAAKMFEALYDENINIRMISTSEIRVTVLIDVKNVERAMNAVHDKFELGE</sequence>
<dbReference type="CDD" id="cd04913">
    <property type="entry name" value="ACT_AKii-LysC-BS-like_1"/>
    <property type="match status" value="1"/>
</dbReference>
<comment type="pathway">
    <text evidence="4 18">Amino-acid biosynthesis; L-threonine biosynthesis; L-threonine from L-aspartate: step 1/5.</text>
</comment>
<accession>A0A1T4QLB4</accession>
<dbReference type="UniPathway" id="UPA00051">
    <property type="reaction ID" value="UER00462"/>
</dbReference>
<dbReference type="EMBL" id="FUXA01000022">
    <property type="protein sequence ID" value="SKA04573.1"/>
    <property type="molecule type" value="Genomic_DNA"/>
</dbReference>
<gene>
    <name evidence="20" type="ORF">SAMN02745110_02437</name>
</gene>
<dbReference type="GO" id="GO:0004072">
    <property type="term" value="F:aspartate kinase activity"/>
    <property type="evidence" value="ECO:0007669"/>
    <property type="project" value="UniProtKB-EC"/>
</dbReference>
<comment type="function">
    <text evidence="1">Catalyzes the phosphorylation of the beta-carboxyl group of aspartic acid with ATP to yield 4-phospho-L-aspartate, which is involved in the branched biosynthetic pathway leading to the biosynthesis of amino acids threonine, isoleucine and methionine.</text>
</comment>
<evidence type="ECO:0000256" key="17">
    <source>
        <dbReference type="RuleBase" id="RU003448"/>
    </source>
</evidence>
<evidence type="ECO:0000256" key="15">
    <source>
        <dbReference type="ARBA" id="ARBA00063835"/>
    </source>
</evidence>
<evidence type="ECO:0000256" key="6">
    <source>
        <dbReference type="ARBA" id="ARBA00022605"/>
    </source>
</evidence>
<dbReference type="NCBIfam" id="NF005155">
    <property type="entry name" value="PRK06635.1-4"/>
    <property type="match status" value="1"/>
</dbReference>
<dbReference type="Pfam" id="PF00696">
    <property type="entry name" value="AA_kinase"/>
    <property type="match status" value="1"/>
</dbReference>
<protein>
    <recommendedName>
        <fullName evidence="17">Aspartokinase</fullName>
        <ecNumber evidence="17">2.7.2.4</ecNumber>
    </recommendedName>
</protein>
<evidence type="ECO:0000256" key="8">
    <source>
        <dbReference type="ARBA" id="ARBA00022737"/>
    </source>
</evidence>
<dbReference type="GO" id="GO:0009088">
    <property type="term" value="P:threonine biosynthetic process"/>
    <property type="evidence" value="ECO:0007669"/>
    <property type="project" value="UniProtKB-UniPathway"/>
</dbReference>
<dbReference type="InterPro" id="IPR054352">
    <property type="entry name" value="ACT_Aspartokinase"/>
</dbReference>
<dbReference type="FunFam" id="3.40.1160.10:FF:000002">
    <property type="entry name" value="Aspartokinase"/>
    <property type="match status" value="1"/>
</dbReference>
<dbReference type="InterPro" id="IPR045865">
    <property type="entry name" value="ACT-like_dom_sf"/>
</dbReference>
<evidence type="ECO:0000313" key="21">
    <source>
        <dbReference type="Proteomes" id="UP000189857"/>
    </source>
</evidence>
<dbReference type="InterPro" id="IPR001048">
    <property type="entry name" value="Asp/Glu/Uridylate_kinase"/>
</dbReference>
<comment type="pathway">
    <text evidence="2 18">Amino-acid biosynthesis; L-lysine biosynthesis via DAP pathway; (S)-tetrahydrodipicolinate from L-aspartate: step 1/4.</text>
</comment>
<feature type="binding site" evidence="16">
    <location>
        <position position="178"/>
    </location>
    <ligand>
        <name>ATP</name>
        <dbReference type="ChEBI" id="CHEBI:30616"/>
    </ligand>
</feature>
<comment type="catalytic activity">
    <reaction evidence="14 17">
        <text>L-aspartate + ATP = 4-phospho-L-aspartate + ADP</text>
        <dbReference type="Rhea" id="RHEA:23776"/>
        <dbReference type="ChEBI" id="CHEBI:29991"/>
        <dbReference type="ChEBI" id="CHEBI:30616"/>
        <dbReference type="ChEBI" id="CHEBI:57535"/>
        <dbReference type="ChEBI" id="CHEBI:456216"/>
        <dbReference type="EC" id="2.7.2.4"/>
    </reaction>
</comment>
<dbReference type="GO" id="GO:0009090">
    <property type="term" value="P:homoserine biosynthetic process"/>
    <property type="evidence" value="ECO:0007669"/>
    <property type="project" value="TreeGrafter"/>
</dbReference>
<evidence type="ECO:0000256" key="5">
    <source>
        <dbReference type="ARBA" id="ARBA00010122"/>
    </source>
</evidence>
<dbReference type="PANTHER" id="PTHR21499:SF3">
    <property type="entry name" value="ASPARTOKINASE"/>
    <property type="match status" value="1"/>
</dbReference>
<dbReference type="PANTHER" id="PTHR21499">
    <property type="entry name" value="ASPARTATE KINASE"/>
    <property type="match status" value="1"/>
</dbReference>
<dbReference type="EC" id="2.7.2.4" evidence="17"/>
<feature type="domain" description="ACT" evidence="19">
    <location>
        <begin position="262"/>
        <end position="342"/>
    </location>
</feature>
<comment type="pathway">
    <text evidence="3 18">Amino-acid biosynthesis; L-methionine biosynthesis via de novo pathway; L-homoserine from L-aspartate: step 1/3.</text>
</comment>
<keyword evidence="10 17" id="KW-0418">Kinase</keyword>
<dbReference type="InterPro" id="IPR036393">
    <property type="entry name" value="AceGlu_kinase-like_sf"/>
</dbReference>
<dbReference type="UniPathway" id="UPA00050">
    <property type="reaction ID" value="UER00461"/>
</dbReference>
<evidence type="ECO:0000256" key="9">
    <source>
        <dbReference type="ARBA" id="ARBA00022741"/>
    </source>
</evidence>
<dbReference type="Proteomes" id="UP000189857">
    <property type="component" value="Unassembled WGS sequence"/>
</dbReference>
<keyword evidence="21" id="KW-1185">Reference proteome</keyword>
<dbReference type="UniPathway" id="UPA00034">
    <property type="reaction ID" value="UER00015"/>
</dbReference>
<feature type="binding site" evidence="16">
    <location>
        <begin position="172"/>
        <end position="173"/>
    </location>
    <ligand>
        <name>ATP</name>
        <dbReference type="ChEBI" id="CHEBI:30616"/>
    </ligand>
</feature>
<feature type="binding site" evidence="16">
    <location>
        <begin position="6"/>
        <end position="9"/>
    </location>
    <ligand>
        <name>ATP</name>
        <dbReference type="ChEBI" id="CHEBI:30616"/>
    </ligand>
</feature>
<evidence type="ECO:0000256" key="2">
    <source>
        <dbReference type="ARBA" id="ARBA00004766"/>
    </source>
</evidence>
<dbReference type="NCBIfam" id="TIGR00657">
    <property type="entry name" value="asp_kinases"/>
    <property type="match status" value="1"/>
</dbReference>
<evidence type="ECO:0000256" key="12">
    <source>
        <dbReference type="ARBA" id="ARBA00022915"/>
    </source>
</evidence>
<name>A0A1T4QLB4_9FIRM</name>
<dbReference type="OrthoDB" id="9799110at2"/>
<dbReference type="Pfam" id="PF22468">
    <property type="entry name" value="ACT_9"/>
    <property type="match status" value="2"/>
</dbReference>
<feature type="binding site" evidence="16">
    <location>
        <position position="73"/>
    </location>
    <ligand>
        <name>substrate</name>
    </ligand>
</feature>
<evidence type="ECO:0000256" key="4">
    <source>
        <dbReference type="ARBA" id="ARBA00005139"/>
    </source>
</evidence>
<evidence type="ECO:0000259" key="19">
    <source>
        <dbReference type="PROSITE" id="PS51671"/>
    </source>
</evidence>
<evidence type="ECO:0000256" key="11">
    <source>
        <dbReference type="ARBA" id="ARBA00022840"/>
    </source>
</evidence>
<dbReference type="RefSeq" id="WP_078788219.1">
    <property type="nucleotide sequence ID" value="NZ_CACZYW010000021.1"/>
</dbReference>
<dbReference type="InterPro" id="IPR001341">
    <property type="entry name" value="Asp_kinase"/>
</dbReference>
<dbReference type="GO" id="GO:0005524">
    <property type="term" value="F:ATP binding"/>
    <property type="evidence" value="ECO:0007669"/>
    <property type="project" value="UniProtKB-KW"/>
</dbReference>
<dbReference type="CDD" id="cd04261">
    <property type="entry name" value="AAK_AKii-LysC-BS"/>
    <property type="match status" value="1"/>
</dbReference>
<feature type="binding site" evidence="16">
    <location>
        <position position="46"/>
    </location>
    <ligand>
        <name>substrate</name>
    </ligand>
</feature>
<proteinExistence type="inferred from homology"/>
<organism evidence="20 21">
    <name type="scientific">Eubacterium ruminantium</name>
    <dbReference type="NCBI Taxonomy" id="42322"/>
    <lineage>
        <taxon>Bacteria</taxon>
        <taxon>Bacillati</taxon>
        <taxon>Bacillota</taxon>
        <taxon>Clostridia</taxon>
        <taxon>Eubacteriales</taxon>
        <taxon>Eubacteriaceae</taxon>
        <taxon>Eubacterium</taxon>
    </lineage>
</organism>
<reference evidence="20 21" key="1">
    <citation type="submission" date="2017-02" db="EMBL/GenBank/DDBJ databases">
        <authorList>
            <person name="Peterson S.W."/>
        </authorList>
    </citation>
    <scope>NUCLEOTIDE SEQUENCE [LARGE SCALE GENOMIC DNA]</scope>
    <source>
        <strain evidence="20 21">ATCC 17233</strain>
    </source>
</reference>
<evidence type="ECO:0000256" key="1">
    <source>
        <dbReference type="ARBA" id="ARBA00003121"/>
    </source>
</evidence>
<dbReference type="InterPro" id="IPR002912">
    <property type="entry name" value="ACT_dom"/>
</dbReference>
<dbReference type="SUPFAM" id="SSF53633">
    <property type="entry name" value="Carbamate kinase-like"/>
    <property type="match status" value="1"/>
</dbReference>
<dbReference type="FunFam" id="3.30.2130.10:FF:000001">
    <property type="entry name" value="Bifunctional aspartokinase/homoserine dehydrogenase"/>
    <property type="match status" value="1"/>
</dbReference>
<keyword evidence="6 18" id="KW-0028">Amino-acid biosynthesis</keyword>
<dbReference type="Gene3D" id="3.40.1160.10">
    <property type="entry name" value="Acetylglutamate kinase-like"/>
    <property type="match status" value="1"/>
</dbReference>
<keyword evidence="8" id="KW-0677">Repeat</keyword>
<feature type="binding site" evidence="16">
    <location>
        <position position="183"/>
    </location>
    <ligand>
        <name>ATP</name>
        <dbReference type="ChEBI" id="CHEBI:30616"/>
    </ligand>
</feature>